<sequence>MTNLISEIGLDEQDIKWYHFSACKNMSINWFYDDYESDKELAKQVDQVCMHCPVIKQCHAEGVKGKEKGVWGGVYMDLGRPDKQYNSHKEQDTWKQLKKLHGKNIVHG</sequence>
<evidence type="ECO:0000256" key="1">
    <source>
        <dbReference type="ARBA" id="ARBA00001966"/>
    </source>
</evidence>
<evidence type="ECO:0000259" key="11">
    <source>
        <dbReference type="PROSITE" id="PS51674"/>
    </source>
</evidence>
<evidence type="ECO:0000256" key="3">
    <source>
        <dbReference type="ARBA" id="ARBA00022485"/>
    </source>
</evidence>
<keyword evidence="6" id="KW-0411">Iron-sulfur</keyword>
<dbReference type="PROSITE" id="PS51674">
    <property type="entry name" value="4FE4S_WBL"/>
    <property type="match status" value="1"/>
</dbReference>
<keyword evidence="8" id="KW-0238">DNA-binding</keyword>
<proteinExistence type="inferred from homology"/>
<feature type="domain" description="4Fe-4S Wbl-type" evidence="11">
    <location>
        <begin position="22"/>
        <end position="81"/>
    </location>
</feature>
<evidence type="ECO:0000313" key="13">
    <source>
        <dbReference type="EMBL" id="CAB4193745.1"/>
    </source>
</evidence>
<keyword evidence="5" id="KW-0408">Iron</keyword>
<evidence type="ECO:0000256" key="4">
    <source>
        <dbReference type="ARBA" id="ARBA00022723"/>
    </source>
</evidence>
<dbReference type="EMBL" id="LR797076">
    <property type="protein sequence ID" value="CAB4185252.1"/>
    <property type="molecule type" value="Genomic_DNA"/>
</dbReference>
<dbReference type="GO" id="GO:0045892">
    <property type="term" value="P:negative regulation of DNA-templated transcription"/>
    <property type="evidence" value="ECO:0007669"/>
    <property type="project" value="TreeGrafter"/>
</dbReference>
<dbReference type="InterPro" id="IPR003482">
    <property type="entry name" value="Whib"/>
</dbReference>
<evidence type="ECO:0000256" key="5">
    <source>
        <dbReference type="ARBA" id="ARBA00023004"/>
    </source>
</evidence>
<evidence type="ECO:0000256" key="6">
    <source>
        <dbReference type="ARBA" id="ARBA00023014"/>
    </source>
</evidence>
<dbReference type="GO" id="GO:0003677">
    <property type="term" value="F:DNA binding"/>
    <property type="evidence" value="ECO:0007669"/>
    <property type="project" value="UniProtKB-KW"/>
</dbReference>
<evidence type="ECO:0000256" key="10">
    <source>
        <dbReference type="ARBA" id="ARBA00023163"/>
    </source>
</evidence>
<gene>
    <name evidence="12" type="ORF">UFOVP1119_20</name>
    <name evidence="13" type="ORF">UFOVP1238_137</name>
</gene>
<dbReference type="GO" id="GO:0046872">
    <property type="term" value="F:metal ion binding"/>
    <property type="evidence" value="ECO:0007669"/>
    <property type="project" value="UniProtKB-KW"/>
</dbReference>
<keyword evidence="3" id="KW-0004">4Fe-4S</keyword>
<evidence type="ECO:0000256" key="2">
    <source>
        <dbReference type="ARBA" id="ARBA00006597"/>
    </source>
</evidence>
<reference evidence="13" key="1">
    <citation type="submission" date="2020-05" db="EMBL/GenBank/DDBJ databases">
        <authorList>
            <person name="Chiriac C."/>
            <person name="Salcher M."/>
            <person name="Ghai R."/>
            <person name="Kavagutti S V."/>
        </authorList>
    </citation>
    <scope>NUCLEOTIDE SEQUENCE</scope>
</reference>
<dbReference type="EMBL" id="LR797198">
    <property type="protein sequence ID" value="CAB4193745.1"/>
    <property type="molecule type" value="Genomic_DNA"/>
</dbReference>
<keyword evidence="10" id="KW-0804">Transcription</keyword>
<organism evidence="13">
    <name type="scientific">uncultured Caudovirales phage</name>
    <dbReference type="NCBI Taxonomy" id="2100421"/>
    <lineage>
        <taxon>Viruses</taxon>
        <taxon>Duplodnaviria</taxon>
        <taxon>Heunggongvirae</taxon>
        <taxon>Uroviricota</taxon>
        <taxon>Caudoviricetes</taxon>
        <taxon>Peduoviridae</taxon>
        <taxon>Maltschvirus</taxon>
        <taxon>Maltschvirus maltsch</taxon>
    </lineage>
</organism>
<dbReference type="InterPro" id="IPR034768">
    <property type="entry name" value="4FE4S_WBL"/>
</dbReference>
<keyword evidence="7" id="KW-0805">Transcription regulation</keyword>
<dbReference type="GO" id="GO:0051539">
    <property type="term" value="F:4 iron, 4 sulfur cluster binding"/>
    <property type="evidence" value="ECO:0007669"/>
    <property type="project" value="UniProtKB-KW"/>
</dbReference>
<accession>A0A6J5RNC4</accession>
<comment type="similarity">
    <text evidence="2">Belongs to the WhiB family.</text>
</comment>
<evidence type="ECO:0000256" key="8">
    <source>
        <dbReference type="ARBA" id="ARBA00023125"/>
    </source>
</evidence>
<keyword evidence="4" id="KW-0479">Metal-binding</keyword>
<evidence type="ECO:0000256" key="9">
    <source>
        <dbReference type="ARBA" id="ARBA00023157"/>
    </source>
</evidence>
<protein>
    <submittedName>
        <fullName evidence="13">WhiB-like iron-sulfur binding domain containing protein</fullName>
    </submittedName>
</protein>
<dbReference type="GO" id="GO:0047134">
    <property type="term" value="F:protein-disulfide reductase [NAD(P)H] activity"/>
    <property type="evidence" value="ECO:0007669"/>
    <property type="project" value="TreeGrafter"/>
</dbReference>
<name>A0A6J5RNC4_9CAUD</name>
<evidence type="ECO:0000256" key="7">
    <source>
        <dbReference type="ARBA" id="ARBA00023015"/>
    </source>
</evidence>
<dbReference type="PANTHER" id="PTHR38839">
    <property type="entry name" value="TRANSCRIPTIONAL REGULATOR WHID-RELATED"/>
    <property type="match status" value="1"/>
</dbReference>
<keyword evidence="9" id="KW-1015">Disulfide bond</keyword>
<evidence type="ECO:0000313" key="12">
    <source>
        <dbReference type="EMBL" id="CAB4185252.1"/>
    </source>
</evidence>
<comment type="cofactor">
    <cofactor evidence="1">
        <name>[4Fe-4S] cluster</name>
        <dbReference type="ChEBI" id="CHEBI:49883"/>
    </cofactor>
</comment>
<dbReference type="Pfam" id="PF02467">
    <property type="entry name" value="Whib"/>
    <property type="match status" value="1"/>
</dbReference>